<evidence type="ECO:0000313" key="13">
    <source>
        <dbReference type="EMBL" id="CAD7399873.1"/>
    </source>
</evidence>
<keyword evidence="5" id="KW-0732">Signal</keyword>
<dbReference type="EMBL" id="OC317946">
    <property type="protein sequence ID" value="CAD7399873.1"/>
    <property type="molecule type" value="Genomic_DNA"/>
</dbReference>
<keyword evidence="9" id="KW-1015">Disulfide bond</keyword>
<keyword evidence="3" id="KW-1003">Cell membrane</keyword>
<dbReference type="PANTHER" id="PTHR31764:SF0">
    <property type="entry name" value="GENERATIVE CELL SPECIFIC-1_HAP2 DOMAIN-CONTAINING PROTEIN"/>
    <property type="match status" value="1"/>
</dbReference>
<proteinExistence type="inferred from homology"/>
<feature type="region of interest" description="Disordered" evidence="11">
    <location>
        <begin position="1"/>
        <end position="51"/>
    </location>
</feature>
<protein>
    <recommendedName>
        <fullName evidence="12">Generative cell specific-1/HAP2 domain-containing protein</fullName>
    </recommendedName>
</protein>
<evidence type="ECO:0000256" key="5">
    <source>
        <dbReference type="ARBA" id="ARBA00022729"/>
    </source>
</evidence>
<evidence type="ECO:0000256" key="7">
    <source>
        <dbReference type="ARBA" id="ARBA00023121"/>
    </source>
</evidence>
<keyword evidence="7" id="KW-0446">Lipid-binding</keyword>
<reference evidence="13" key="1">
    <citation type="submission" date="2020-11" db="EMBL/GenBank/DDBJ databases">
        <authorList>
            <person name="Tran Van P."/>
        </authorList>
    </citation>
    <scope>NUCLEOTIDE SEQUENCE</scope>
</reference>
<evidence type="ECO:0000256" key="11">
    <source>
        <dbReference type="SAM" id="MobiDB-lite"/>
    </source>
</evidence>
<gene>
    <name evidence="13" type="ORF">TCEB3V08_LOCUS5240</name>
</gene>
<evidence type="ECO:0000256" key="2">
    <source>
        <dbReference type="ARBA" id="ARBA00010929"/>
    </source>
</evidence>
<feature type="domain" description="Generative cell specific-1/HAP2" evidence="12">
    <location>
        <begin position="97"/>
        <end position="214"/>
    </location>
</feature>
<dbReference type="InterPro" id="IPR040326">
    <property type="entry name" value="HAP2/GCS1"/>
</dbReference>
<comment type="similarity">
    <text evidence="2">Belongs to the HAP2/GCS1 family.</text>
</comment>
<evidence type="ECO:0000256" key="6">
    <source>
        <dbReference type="ARBA" id="ARBA00022989"/>
    </source>
</evidence>
<keyword evidence="8" id="KW-0472">Membrane</keyword>
<evidence type="ECO:0000256" key="4">
    <source>
        <dbReference type="ARBA" id="ARBA00022692"/>
    </source>
</evidence>
<evidence type="ECO:0000256" key="9">
    <source>
        <dbReference type="ARBA" id="ARBA00023157"/>
    </source>
</evidence>
<sequence length="224" mass="25119">MASNTSSRFGAMITSGHKTRRPGRKRGRDQQQKAFPATWSRRPGCKPGRSLREEALSKEERSLADRADGEFQGRAAFDGDRMSLEKRQVVHGSLQARGGQSCADRTAPTKVDPVTYHESAHCLRFSDLWYAVYSLKSPILDHSIHFQAFQMARNANGTTLWKNLNDGKTATLNAESHKFVTSDSKMSARYSSFHGDRLIPSFLDNPEVRLLIPQPVSVNMEHLT</sequence>
<keyword evidence="6" id="KW-1133">Transmembrane helix</keyword>
<evidence type="ECO:0000256" key="3">
    <source>
        <dbReference type="ARBA" id="ARBA00022475"/>
    </source>
</evidence>
<organism evidence="13">
    <name type="scientific">Timema cristinae</name>
    <name type="common">Walking stick</name>
    <dbReference type="NCBI Taxonomy" id="61476"/>
    <lineage>
        <taxon>Eukaryota</taxon>
        <taxon>Metazoa</taxon>
        <taxon>Ecdysozoa</taxon>
        <taxon>Arthropoda</taxon>
        <taxon>Hexapoda</taxon>
        <taxon>Insecta</taxon>
        <taxon>Pterygota</taxon>
        <taxon>Neoptera</taxon>
        <taxon>Polyneoptera</taxon>
        <taxon>Phasmatodea</taxon>
        <taxon>Timematodea</taxon>
        <taxon>Timematoidea</taxon>
        <taxon>Timematidae</taxon>
        <taxon>Timema</taxon>
    </lineage>
</organism>
<dbReference type="GO" id="GO:0007338">
    <property type="term" value="P:single fertilization"/>
    <property type="evidence" value="ECO:0007669"/>
    <property type="project" value="UniProtKB-KW"/>
</dbReference>
<evidence type="ECO:0000256" key="8">
    <source>
        <dbReference type="ARBA" id="ARBA00023136"/>
    </source>
</evidence>
<evidence type="ECO:0000256" key="10">
    <source>
        <dbReference type="ARBA" id="ARBA00023279"/>
    </source>
</evidence>
<keyword evidence="10" id="KW-0278">Fertilization</keyword>
<dbReference type="AlphaFoldDB" id="A0A7R9CR76"/>
<accession>A0A7R9CR76</accession>
<name>A0A7R9CR76_TIMCR</name>
<dbReference type="InterPro" id="IPR018928">
    <property type="entry name" value="HAP2/GCS1_dom"/>
</dbReference>
<evidence type="ECO:0000256" key="1">
    <source>
        <dbReference type="ARBA" id="ARBA00004251"/>
    </source>
</evidence>
<evidence type="ECO:0000259" key="12">
    <source>
        <dbReference type="Pfam" id="PF10699"/>
    </source>
</evidence>
<dbReference type="PANTHER" id="PTHR31764">
    <property type="entry name" value="PROTEIN HAPLESS 2"/>
    <property type="match status" value="1"/>
</dbReference>
<dbReference type="Pfam" id="PF10699">
    <property type="entry name" value="HAP2-GCS1"/>
    <property type="match status" value="1"/>
</dbReference>
<dbReference type="GO" id="GO:0008289">
    <property type="term" value="F:lipid binding"/>
    <property type="evidence" value="ECO:0007669"/>
    <property type="project" value="UniProtKB-KW"/>
</dbReference>
<keyword evidence="4" id="KW-0812">Transmembrane</keyword>
<comment type="subcellular location">
    <subcellularLocation>
        <location evidence="1">Cell membrane</location>
        <topology evidence="1">Single-pass type I membrane protein</topology>
    </subcellularLocation>
</comment>
<dbReference type="GO" id="GO:0005886">
    <property type="term" value="C:plasma membrane"/>
    <property type="evidence" value="ECO:0007669"/>
    <property type="project" value="UniProtKB-SubCell"/>
</dbReference>
<feature type="compositionally biased region" description="Basic residues" evidence="11">
    <location>
        <begin position="17"/>
        <end position="27"/>
    </location>
</feature>